<dbReference type="STRING" id="29524.SAMN02745171_00066"/>
<evidence type="ECO:0000313" key="2">
    <source>
        <dbReference type="Proteomes" id="UP000190121"/>
    </source>
</evidence>
<dbReference type="EMBL" id="FUXE01000001">
    <property type="protein sequence ID" value="SJZ42389.1"/>
    <property type="molecule type" value="Genomic_DNA"/>
</dbReference>
<protein>
    <submittedName>
        <fullName evidence="1">Uncharacterized protein</fullName>
    </submittedName>
</protein>
<dbReference type="Proteomes" id="UP000190121">
    <property type="component" value="Unassembled WGS sequence"/>
</dbReference>
<proteinExistence type="predicted"/>
<organism evidence="1 2">
    <name type="scientific">Porphyromonas circumdentaria</name>
    <dbReference type="NCBI Taxonomy" id="29524"/>
    <lineage>
        <taxon>Bacteria</taxon>
        <taxon>Pseudomonadati</taxon>
        <taxon>Bacteroidota</taxon>
        <taxon>Bacteroidia</taxon>
        <taxon>Bacteroidales</taxon>
        <taxon>Porphyromonadaceae</taxon>
        <taxon>Porphyromonas</taxon>
    </lineage>
</organism>
<evidence type="ECO:0000313" key="1">
    <source>
        <dbReference type="EMBL" id="SJZ42389.1"/>
    </source>
</evidence>
<dbReference type="AlphaFoldDB" id="A0A1T4KIZ8"/>
<reference evidence="2" key="1">
    <citation type="submission" date="2017-02" db="EMBL/GenBank/DDBJ databases">
        <authorList>
            <person name="Varghese N."/>
            <person name="Submissions S."/>
        </authorList>
    </citation>
    <scope>NUCLEOTIDE SEQUENCE [LARGE SCALE GENOMIC DNA]</scope>
    <source>
        <strain evidence="2">ATCC 51356</strain>
    </source>
</reference>
<gene>
    <name evidence="1" type="ORF">SAMN02745171_00066</name>
</gene>
<accession>A0A1T4KIZ8</accession>
<name>A0A1T4KIZ8_9PORP</name>
<sequence length="62" mass="6865">MPDHREGDFAHISKCLQGSLADAQPTADGFVVEPFFCFGRQGKRGKRQAKELIETATLAVMR</sequence>
<keyword evidence="2" id="KW-1185">Reference proteome</keyword>